<gene>
    <name evidence="2" type="ORF">DOO78_25870</name>
</gene>
<dbReference type="SUPFAM" id="SSF53474">
    <property type="entry name" value="alpha/beta-Hydrolases"/>
    <property type="match status" value="1"/>
</dbReference>
<dbReference type="OrthoDB" id="9814966at2"/>
<proteinExistence type="predicted"/>
<keyword evidence="3" id="KW-1185">Reference proteome</keyword>
<evidence type="ECO:0000313" key="2">
    <source>
        <dbReference type="EMBL" id="RAI54611.1"/>
    </source>
</evidence>
<dbReference type="Pfam" id="PF12697">
    <property type="entry name" value="Abhydrolase_6"/>
    <property type="match status" value="1"/>
</dbReference>
<protein>
    <submittedName>
        <fullName evidence="2">Alpha/beta hydrolase</fullName>
    </submittedName>
</protein>
<comment type="caution">
    <text evidence="2">The sequence shown here is derived from an EMBL/GenBank/DDBJ whole genome shotgun (WGS) entry which is preliminary data.</text>
</comment>
<dbReference type="InterPro" id="IPR052897">
    <property type="entry name" value="Sec-Metab_Biosynth_Hydrolase"/>
</dbReference>
<evidence type="ECO:0000259" key="1">
    <source>
        <dbReference type="Pfam" id="PF12697"/>
    </source>
</evidence>
<dbReference type="GO" id="GO:0016787">
    <property type="term" value="F:hydrolase activity"/>
    <property type="evidence" value="ECO:0007669"/>
    <property type="project" value="UniProtKB-KW"/>
</dbReference>
<keyword evidence="2" id="KW-0378">Hydrolase</keyword>
<dbReference type="InterPro" id="IPR000073">
    <property type="entry name" value="AB_hydrolase_1"/>
</dbReference>
<dbReference type="EMBL" id="QLIX01000046">
    <property type="protein sequence ID" value="RAI54611.1"/>
    <property type="molecule type" value="Genomic_DNA"/>
</dbReference>
<dbReference type="PANTHER" id="PTHR37017:SF11">
    <property type="entry name" value="ESTERASE_LIPASE_THIOESTERASE DOMAIN-CONTAINING PROTEIN"/>
    <property type="match status" value="1"/>
</dbReference>
<reference evidence="3" key="1">
    <citation type="submission" date="2018-06" db="EMBL/GenBank/DDBJ databases">
        <authorList>
            <person name="Khan S.A."/>
        </authorList>
    </citation>
    <scope>NUCLEOTIDE SEQUENCE [LARGE SCALE GENOMIC DNA]</scope>
    <source>
        <strain evidence="3">DB-1506</strain>
    </source>
</reference>
<name>A0A327LV21_9PROT</name>
<organism evidence="2 3">
    <name type="scientific">Roseicella frigidaeris</name>
    <dbReference type="NCBI Taxonomy" id="2230885"/>
    <lineage>
        <taxon>Bacteria</taxon>
        <taxon>Pseudomonadati</taxon>
        <taxon>Pseudomonadota</taxon>
        <taxon>Alphaproteobacteria</taxon>
        <taxon>Acetobacterales</taxon>
        <taxon>Roseomonadaceae</taxon>
        <taxon>Roseicella</taxon>
    </lineage>
</organism>
<sequence length="229" mass="25546">MGAGHQGGWIWTRVAARLRAAGHLVLAPTLDGCAERNAQIRPGITTESQAEELASLLYYEDLRDVVMVGTSTGGMVVCRAAELARERVKRLVFADALALRDGEALSDIVRRQNVERTDLATGPTREDAEQRLFADLDAATRAWALARYTLHPLAPMEAPVSLRDFWTLPWDASVIWCQRSANPPEAHQRRTAEALQANWHQLDTGHYPMLTEPERLARLIELDSERLTS</sequence>
<accession>A0A327LV21</accession>
<dbReference type="Proteomes" id="UP000249065">
    <property type="component" value="Unassembled WGS sequence"/>
</dbReference>
<dbReference type="PANTHER" id="PTHR37017">
    <property type="entry name" value="AB HYDROLASE-1 DOMAIN-CONTAINING PROTEIN-RELATED"/>
    <property type="match status" value="1"/>
</dbReference>
<dbReference type="AlphaFoldDB" id="A0A327LV21"/>
<feature type="domain" description="AB hydrolase-1" evidence="1">
    <location>
        <begin position="3"/>
        <end position="218"/>
    </location>
</feature>
<evidence type="ECO:0000313" key="3">
    <source>
        <dbReference type="Proteomes" id="UP000249065"/>
    </source>
</evidence>
<dbReference type="Gene3D" id="3.40.50.1820">
    <property type="entry name" value="alpha/beta hydrolase"/>
    <property type="match status" value="1"/>
</dbReference>
<dbReference type="InterPro" id="IPR029058">
    <property type="entry name" value="AB_hydrolase_fold"/>
</dbReference>